<reference evidence="1" key="2">
    <citation type="submission" date="2019-01" db="EMBL/GenBank/DDBJ databases">
        <authorList>
            <consortium name="NCBI Pathogen Detection Project"/>
        </authorList>
    </citation>
    <scope>NUCLEOTIDE SEQUENCE</scope>
    <source>
        <strain evidence="1">BCW_3452</strain>
    </source>
</reference>
<gene>
    <name evidence="1" type="ORF">I7730_25060</name>
</gene>
<evidence type="ECO:0000313" key="1">
    <source>
        <dbReference type="EMBL" id="HAS8543019.1"/>
    </source>
</evidence>
<reference evidence="1" key="1">
    <citation type="journal article" date="2018" name="Genome Biol.">
        <title>SKESA: strategic k-mer extension for scrupulous assemblies.</title>
        <authorList>
            <person name="Souvorov A."/>
            <person name="Agarwala R."/>
            <person name="Lipman D.J."/>
        </authorList>
    </citation>
    <scope>NUCLEOTIDE SEQUENCE</scope>
    <source>
        <strain evidence="1">BCW_3452</strain>
    </source>
</reference>
<dbReference type="Proteomes" id="UP000863257">
    <property type="component" value="Unassembled WGS sequence"/>
</dbReference>
<organism evidence="1">
    <name type="scientific">Vibrio vulnificus</name>
    <dbReference type="NCBI Taxonomy" id="672"/>
    <lineage>
        <taxon>Bacteria</taxon>
        <taxon>Pseudomonadati</taxon>
        <taxon>Pseudomonadota</taxon>
        <taxon>Gammaproteobacteria</taxon>
        <taxon>Vibrionales</taxon>
        <taxon>Vibrionaceae</taxon>
        <taxon>Vibrio</taxon>
    </lineage>
</organism>
<dbReference type="RefSeq" id="WP_045620244.1">
    <property type="nucleotide sequence ID" value="NZ_CP035784.1"/>
</dbReference>
<accession>A0A8H9N569</accession>
<dbReference type="AlphaFoldDB" id="A0A8H9N569"/>
<proteinExistence type="predicted"/>
<sequence>MAIQSCMIQGLVLSESSLESIKEINRKVTNMQLLSVLYGSTAIYQIFFKNNFATATYNISTSDWETFARGATSIPVITRKIIKNEALGHFTNKTGKELKFWQCVYESL</sequence>
<protein>
    <submittedName>
        <fullName evidence="1">Uncharacterized protein</fullName>
    </submittedName>
</protein>
<dbReference type="EMBL" id="DACRBY010000085">
    <property type="protein sequence ID" value="HAS8543019.1"/>
    <property type="molecule type" value="Genomic_DNA"/>
</dbReference>
<name>A0A8H9N569_VIBVL</name>
<comment type="caution">
    <text evidence="1">The sequence shown here is derived from an EMBL/GenBank/DDBJ whole genome shotgun (WGS) entry which is preliminary data.</text>
</comment>